<comment type="catalytic activity">
    <reaction evidence="6">
        <text>5-(methylsulfanyl)-D-ribulose 1-phosphate = 5-methylsulfanyl-2,3-dioxopentyl phosphate + H2O</text>
        <dbReference type="Rhea" id="RHEA:15549"/>
        <dbReference type="ChEBI" id="CHEBI:15377"/>
        <dbReference type="ChEBI" id="CHEBI:58548"/>
        <dbReference type="ChEBI" id="CHEBI:58828"/>
        <dbReference type="EC" id="4.2.1.109"/>
    </reaction>
</comment>
<keyword evidence="9" id="KW-1185">Reference proteome</keyword>
<sequence>MTTLTTPRISELQLREAGAALAFEAARFAGNGWMRGTAGNLSLVLDRDPLRLAVTASGLDKSELTERDVVLVDADGKSADVEDPRRPSAESGLHAHIAARTGAQAIFHVHALDAVIAGQLWPEGVEIRDLEMLKGIGHPAHDTTVRIPVIANDQDMTVEAARFDAVYVEATPEVPEVPAIIVAGHGMYAWGATVEAARHHLEITEWLLRYEVGIRAATR</sequence>
<evidence type="ECO:0000313" key="9">
    <source>
        <dbReference type="Proteomes" id="UP000831775"/>
    </source>
</evidence>
<dbReference type="PANTHER" id="PTHR10640">
    <property type="entry name" value="METHYLTHIORIBULOSE-1-PHOSPHATE DEHYDRATASE"/>
    <property type="match status" value="1"/>
</dbReference>
<evidence type="ECO:0000256" key="5">
    <source>
        <dbReference type="ARBA" id="ARBA00023239"/>
    </source>
</evidence>
<evidence type="ECO:0000256" key="1">
    <source>
        <dbReference type="ARBA" id="ARBA00022605"/>
    </source>
</evidence>
<dbReference type="Pfam" id="PF00596">
    <property type="entry name" value="Aldolase_II"/>
    <property type="match status" value="1"/>
</dbReference>
<comment type="similarity">
    <text evidence="6">Belongs to the aldolase class II family. MtnB subfamily.</text>
</comment>
<dbReference type="GO" id="GO:0046570">
    <property type="term" value="F:methylthioribulose 1-phosphate dehydratase activity"/>
    <property type="evidence" value="ECO:0007669"/>
    <property type="project" value="UniProtKB-EC"/>
</dbReference>
<accession>A0ABY4FRT2</accession>
<evidence type="ECO:0000256" key="4">
    <source>
        <dbReference type="ARBA" id="ARBA00023167"/>
    </source>
</evidence>
<keyword evidence="2 6" id="KW-0479">Metal-binding</keyword>
<dbReference type="SUPFAM" id="SSF53639">
    <property type="entry name" value="AraD/HMP-PK domain-like"/>
    <property type="match status" value="1"/>
</dbReference>
<dbReference type="HAMAP" id="MF_01677">
    <property type="entry name" value="Salvage_MtnB"/>
    <property type="match status" value="1"/>
</dbReference>
<dbReference type="NCBIfam" id="TIGR03328">
    <property type="entry name" value="salvage_mtnB"/>
    <property type="match status" value="1"/>
</dbReference>
<evidence type="ECO:0000313" key="8">
    <source>
        <dbReference type="EMBL" id="UOQ59008.1"/>
    </source>
</evidence>
<dbReference type="InterPro" id="IPR001303">
    <property type="entry name" value="Aldolase_II/adducin_N"/>
</dbReference>
<evidence type="ECO:0000256" key="3">
    <source>
        <dbReference type="ARBA" id="ARBA00022833"/>
    </source>
</evidence>
<dbReference type="RefSeq" id="WP_244683813.1">
    <property type="nucleotide sequence ID" value="NZ_CP095043.1"/>
</dbReference>
<comment type="function">
    <text evidence="6">Catalyzes the dehydration of methylthioribulose-1-phosphate (MTRu-1-P) into 2,3-diketo-5-methylthiopentyl-1-phosphate (DK-MTP-1-P).</text>
</comment>
<comment type="pathway">
    <text evidence="6">Amino-acid biosynthesis; L-methionine biosynthesis via salvage pathway; L-methionine from S-methyl-5-thio-alpha-D-ribose 1-phosphate: step 2/6.</text>
</comment>
<name>A0ABY4FRT2_9MICO</name>
<dbReference type="Gene3D" id="3.40.225.10">
    <property type="entry name" value="Class II aldolase/adducin N-terminal domain"/>
    <property type="match status" value="1"/>
</dbReference>
<proteinExistence type="inferred from homology"/>
<evidence type="ECO:0000256" key="6">
    <source>
        <dbReference type="HAMAP-Rule" id="MF_01677"/>
    </source>
</evidence>
<keyword evidence="5 6" id="KW-0456">Lyase</keyword>
<feature type="binding site" evidence="6">
    <location>
        <position position="108"/>
    </location>
    <ligand>
        <name>Zn(2+)</name>
        <dbReference type="ChEBI" id="CHEBI:29105"/>
    </ligand>
</feature>
<feature type="binding site" evidence="6">
    <location>
        <position position="110"/>
    </location>
    <ligand>
        <name>Zn(2+)</name>
        <dbReference type="ChEBI" id="CHEBI:29105"/>
    </ligand>
</feature>
<comment type="cofactor">
    <cofactor evidence="6">
        <name>Zn(2+)</name>
        <dbReference type="ChEBI" id="CHEBI:29105"/>
    </cofactor>
    <text evidence="6">Binds 1 zinc ion per subunit.</text>
</comment>
<gene>
    <name evidence="6 8" type="primary">mtnB</name>
    <name evidence="8" type="ORF">MUN76_07985</name>
</gene>
<dbReference type="EC" id="4.2.1.109" evidence="6"/>
<evidence type="ECO:0000259" key="7">
    <source>
        <dbReference type="SMART" id="SM01007"/>
    </source>
</evidence>
<keyword evidence="1 6" id="KW-0028">Amino-acid biosynthesis</keyword>
<dbReference type="SMART" id="SM01007">
    <property type="entry name" value="Aldolase_II"/>
    <property type="match status" value="1"/>
</dbReference>
<protein>
    <recommendedName>
        <fullName evidence="6">Methylthioribulose-1-phosphate dehydratase</fullName>
        <shortName evidence="6">MTRu-1-P dehydratase</shortName>
        <ecNumber evidence="6">4.2.1.109</ecNumber>
    </recommendedName>
</protein>
<keyword evidence="3 6" id="KW-0862">Zinc</keyword>
<dbReference type="InterPro" id="IPR036409">
    <property type="entry name" value="Aldolase_II/adducin_N_sf"/>
</dbReference>
<dbReference type="InterPro" id="IPR017714">
    <property type="entry name" value="MethylthioRu-1-P_deHdtase_MtnB"/>
</dbReference>
<dbReference type="EMBL" id="CP095043">
    <property type="protein sequence ID" value="UOQ59008.1"/>
    <property type="molecule type" value="Genomic_DNA"/>
</dbReference>
<dbReference type="PANTHER" id="PTHR10640:SF7">
    <property type="entry name" value="METHYLTHIORIBULOSE-1-PHOSPHATE DEHYDRATASE"/>
    <property type="match status" value="1"/>
</dbReference>
<organism evidence="8 9">
    <name type="scientific">Leucobacter rhizosphaerae</name>
    <dbReference type="NCBI Taxonomy" id="2932245"/>
    <lineage>
        <taxon>Bacteria</taxon>
        <taxon>Bacillati</taxon>
        <taxon>Actinomycetota</taxon>
        <taxon>Actinomycetes</taxon>
        <taxon>Micrococcales</taxon>
        <taxon>Microbacteriaceae</taxon>
        <taxon>Leucobacter</taxon>
    </lineage>
</organism>
<evidence type="ECO:0000256" key="2">
    <source>
        <dbReference type="ARBA" id="ARBA00022723"/>
    </source>
</evidence>
<keyword evidence="4 6" id="KW-0486">Methionine biosynthesis</keyword>
<dbReference type="Proteomes" id="UP000831775">
    <property type="component" value="Chromosome"/>
</dbReference>
<feature type="domain" description="Class II aldolase/adducin N-terminal" evidence="7">
    <location>
        <begin position="19"/>
        <end position="212"/>
    </location>
</feature>
<reference evidence="8 9" key="1">
    <citation type="submission" date="2022-04" db="EMBL/GenBank/DDBJ databases">
        <title>Leucobacter sp. isolated from rhizosphere of onion.</title>
        <authorList>
            <person name="Won M."/>
            <person name="Lee C.-M."/>
            <person name="Woen H.-Y."/>
            <person name="Kwon S.-W."/>
        </authorList>
    </citation>
    <scope>NUCLEOTIDE SEQUENCE [LARGE SCALE GENOMIC DNA]</scope>
    <source>
        <strain evidence="8 9">H25R-14</strain>
    </source>
</reference>